<keyword evidence="3" id="KW-0325">Glycoprotein</keyword>
<dbReference type="InterPro" id="IPR036426">
    <property type="entry name" value="Bulb-type_lectin_dom_sf"/>
</dbReference>
<evidence type="ECO:0000313" key="7">
    <source>
        <dbReference type="EMBL" id="KAH7525012.1"/>
    </source>
</evidence>
<dbReference type="SUPFAM" id="SSF51110">
    <property type="entry name" value="alpha-D-mannose-specific plant lectins"/>
    <property type="match status" value="1"/>
</dbReference>
<feature type="signal peptide" evidence="5">
    <location>
        <begin position="1"/>
        <end position="18"/>
    </location>
</feature>
<comment type="caution">
    <text evidence="7">The sequence shown here is derived from an EMBL/GenBank/DDBJ whole genome shotgun (WGS) entry which is preliminary data.</text>
</comment>
<evidence type="ECO:0000256" key="4">
    <source>
        <dbReference type="SAM" id="Phobius"/>
    </source>
</evidence>
<dbReference type="Gene3D" id="1.10.510.10">
    <property type="entry name" value="Transferase(Phosphotransferase) domain 1"/>
    <property type="match status" value="1"/>
</dbReference>
<sequence>MESLYFFFSFATITSCFAFLPSLTVSDLISNHSILPNFTATYLQLLENNGSFLNSINGTFTASTQSASQRSSSFYSSIFIIHQPTHTDIWKANGNKSISNTAKLSLTIHGLSITDGFIWSTPAFSSPVGALRLLETGNLVLVDNMNVSLWESFNYPSDTIVMGQSFPVGKSLFSFAGDTNLSAGDYRLTLAGDDLLLQWMGQTYWKLFMDINAYRNSNKPVSYMVVNNTGLNLYGDDGTVVIQVNLEASSFRMAKLGSEGRFTIMSATADKWVEEFIAPEYSRVPAICGKMGVYDTGKMSCKCPSGFYRGSGENGGCVPKDNTLSLPTACNSDANNGSGMNLMSISYLKLEDGMDYFANNFMAPEELGVNLSTCQDLCSKNCSCLGFFYRNHSGNCYMLRNDLGSIYTGTENRIGYIKTSLSASSTTVSKKEEKFPVAGMVLIPIFGFFMLITIMVLAILWLRKTRYSKVVAATNLGSWNSSSSVPELTVTTLPVALELHKQGMYLKLADPRLEGRVDGEEVEKMVRVALCCVQIVPELRPTMAEVVAMLEDRLSLSEPRIEALNFLQSFGGRLTKHTQN</sequence>
<name>A0A978VAS7_ZIZJJ</name>
<dbReference type="EMBL" id="JAEACU010000006">
    <property type="protein sequence ID" value="KAH7525012.1"/>
    <property type="molecule type" value="Genomic_DNA"/>
</dbReference>
<feature type="chain" id="PRO_5037240966" description="Apple domain-containing protein" evidence="5">
    <location>
        <begin position="19"/>
        <end position="580"/>
    </location>
</feature>
<keyword evidence="4" id="KW-1133">Transmembrane helix</keyword>
<gene>
    <name evidence="7" type="ORF">FEM48_Zijuj06G0180000</name>
</gene>
<dbReference type="PANTHER" id="PTHR47976">
    <property type="entry name" value="G-TYPE LECTIN S-RECEPTOR-LIKE SERINE/THREONINE-PROTEIN KINASE SD2-5"/>
    <property type="match status" value="1"/>
</dbReference>
<dbReference type="AlphaFoldDB" id="A0A978VAS7"/>
<dbReference type="SMART" id="SM00473">
    <property type="entry name" value="PAN_AP"/>
    <property type="match status" value="1"/>
</dbReference>
<protein>
    <recommendedName>
        <fullName evidence="6">Apple domain-containing protein</fullName>
    </recommendedName>
</protein>
<dbReference type="InterPro" id="IPR003609">
    <property type="entry name" value="Pan_app"/>
</dbReference>
<dbReference type="SMART" id="SM00108">
    <property type="entry name" value="B_lectin"/>
    <property type="match status" value="1"/>
</dbReference>
<dbReference type="InterPro" id="IPR051343">
    <property type="entry name" value="G-type_lectin_kinases/EP1-like"/>
</dbReference>
<dbReference type="PANTHER" id="PTHR47976:SF60">
    <property type="entry name" value="RECEPTOR-LIKE SERINE_THREONINE-PROTEIN KINASE"/>
    <property type="match status" value="1"/>
</dbReference>
<keyword evidence="4" id="KW-0472">Membrane</keyword>
<dbReference type="Pfam" id="PF00024">
    <property type="entry name" value="PAN_1"/>
    <property type="match status" value="1"/>
</dbReference>
<keyword evidence="1 5" id="KW-0732">Signal</keyword>
<evidence type="ECO:0000259" key="6">
    <source>
        <dbReference type="PROSITE" id="PS50948"/>
    </source>
</evidence>
<dbReference type="Proteomes" id="UP000813462">
    <property type="component" value="Unassembled WGS sequence"/>
</dbReference>
<accession>A0A978VAS7</accession>
<dbReference type="CDD" id="cd01098">
    <property type="entry name" value="PAN_AP_plant"/>
    <property type="match status" value="1"/>
</dbReference>
<dbReference type="InterPro" id="IPR001480">
    <property type="entry name" value="Bulb-type_lectin_dom"/>
</dbReference>
<dbReference type="Pfam" id="PF01453">
    <property type="entry name" value="B_lectin"/>
    <property type="match status" value="1"/>
</dbReference>
<evidence type="ECO:0000256" key="1">
    <source>
        <dbReference type="ARBA" id="ARBA00022729"/>
    </source>
</evidence>
<evidence type="ECO:0000256" key="3">
    <source>
        <dbReference type="ARBA" id="ARBA00023180"/>
    </source>
</evidence>
<organism evidence="7 8">
    <name type="scientific">Ziziphus jujuba var. spinosa</name>
    <dbReference type="NCBI Taxonomy" id="714518"/>
    <lineage>
        <taxon>Eukaryota</taxon>
        <taxon>Viridiplantae</taxon>
        <taxon>Streptophyta</taxon>
        <taxon>Embryophyta</taxon>
        <taxon>Tracheophyta</taxon>
        <taxon>Spermatophyta</taxon>
        <taxon>Magnoliopsida</taxon>
        <taxon>eudicotyledons</taxon>
        <taxon>Gunneridae</taxon>
        <taxon>Pentapetalae</taxon>
        <taxon>rosids</taxon>
        <taxon>fabids</taxon>
        <taxon>Rosales</taxon>
        <taxon>Rhamnaceae</taxon>
        <taxon>Paliureae</taxon>
        <taxon>Ziziphus</taxon>
    </lineage>
</organism>
<keyword evidence="2" id="KW-1015">Disulfide bond</keyword>
<evidence type="ECO:0000313" key="8">
    <source>
        <dbReference type="Proteomes" id="UP000813462"/>
    </source>
</evidence>
<evidence type="ECO:0000256" key="2">
    <source>
        <dbReference type="ARBA" id="ARBA00023157"/>
    </source>
</evidence>
<dbReference type="PROSITE" id="PS50948">
    <property type="entry name" value="PAN"/>
    <property type="match status" value="1"/>
</dbReference>
<feature type="transmembrane region" description="Helical" evidence="4">
    <location>
        <begin position="437"/>
        <end position="462"/>
    </location>
</feature>
<feature type="domain" description="Apple" evidence="6">
    <location>
        <begin position="330"/>
        <end position="421"/>
    </location>
</feature>
<dbReference type="SUPFAM" id="SSF57414">
    <property type="entry name" value="Hairpin loop containing domain-like"/>
    <property type="match status" value="1"/>
</dbReference>
<dbReference type="Gene3D" id="2.90.10.10">
    <property type="entry name" value="Bulb-type lectin domain"/>
    <property type="match status" value="1"/>
</dbReference>
<reference evidence="7" key="1">
    <citation type="journal article" date="2021" name="Front. Plant Sci.">
        <title>Chromosome-Scale Genome Assembly for Chinese Sour Jujube and Insights Into Its Genome Evolution and Domestication Signature.</title>
        <authorList>
            <person name="Shen L.-Y."/>
            <person name="Luo H."/>
            <person name="Wang X.-L."/>
            <person name="Wang X.-M."/>
            <person name="Qiu X.-J."/>
            <person name="Liu H."/>
            <person name="Zhou S.-S."/>
            <person name="Jia K.-H."/>
            <person name="Nie S."/>
            <person name="Bao Y.-T."/>
            <person name="Zhang R.-G."/>
            <person name="Yun Q.-Z."/>
            <person name="Chai Y.-H."/>
            <person name="Lu J.-Y."/>
            <person name="Li Y."/>
            <person name="Zhao S.-W."/>
            <person name="Mao J.-F."/>
            <person name="Jia S.-G."/>
            <person name="Mao Y.-M."/>
        </authorList>
    </citation>
    <scope>NUCLEOTIDE SEQUENCE</scope>
    <source>
        <strain evidence="7">AT0</strain>
        <tissue evidence="7">Leaf</tissue>
    </source>
</reference>
<evidence type="ECO:0000256" key="5">
    <source>
        <dbReference type="SAM" id="SignalP"/>
    </source>
</evidence>
<proteinExistence type="predicted"/>
<keyword evidence="4" id="KW-0812">Transmembrane</keyword>